<feature type="transmembrane region" description="Helical" evidence="1">
    <location>
        <begin position="398"/>
        <end position="417"/>
    </location>
</feature>
<dbReference type="Pfam" id="PF09997">
    <property type="entry name" value="DUF2238"/>
    <property type="match status" value="1"/>
</dbReference>
<keyword evidence="1" id="KW-0472">Membrane</keyword>
<feature type="transmembrane region" description="Helical" evidence="1">
    <location>
        <begin position="349"/>
        <end position="369"/>
    </location>
</feature>
<evidence type="ECO:0000313" key="3">
    <source>
        <dbReference type="Proteomes" id="UP000182829"/>
    </source>
</evidence>
<protein>
    <submittedName>
        <fullName evidence="2">Uncharacterized protein</fullName>
    </submittedName>
</protein>
<accession>A0A1I3QVC7</accession>
<feature type="transmembrane region" description="Helical" evidence="1">
    <location>
        <begin position="317"/>
        <end position="337"/>
    </location>
</feature>
<feature type="transmembrane region" description="Helical" evidence="1">
    <location>
        <begin position="289"/>
        <end position="311"/>
    </location>
</feature>
<gene>
    <name evidence="2" type="ORF">SAMN05443661_1251</name>
</gene>
<keyword evidence="1" id="KW-1133">Transmembrane helix</keyword>
<dbReference type="AlphaFoldDB" id="A0A1I3QVC7"/>
<sequence>MMENVDRLAAMFPSSSRNAVLSWLLVGVLALIAIGGGWLEAYASVLFAVVAIVIATAPAVTFRDLTVMPPWYFLFLIALPVLWEAFGPQPLVTGIVPALAMGTLGLLAVVELHRFTSLRLVPWFSVVLTVVLTLAMIGLLNVLWWSSDTLFGTTFLLDGRSQDAINAAVMIEFSYAVVAGLLAGLVVYAHFRFSDETVGSRTGTAPSPEPDAEAARSVDPVVLSDRLGIPTDRQHALVRAMQLVLVGILFYGLLVRDLPVITNAALALVITFVPAMLRQNYALPIEPGLALWVASAVFLHTLGTVALYDAIAPYDHLTHTLSASVVAAGGYAVLRAIQLHERSIHFPPWAMFSFLLVFILAIGVIWEILEFVADQSALALGLDPVLAQHGIDDTIVDMIFNVFGAILVAAWGTLYLVELSEGLADLLEERLET</sequence>
<feature type="transmembrane region" description="Helical" evidence="1">
    <location>
        <begin position="236"/>
        <end position="254"/>
    </location>
</feature>
<organism evidence="2 3">
    <name type="scientific">Natronobacterium gregoryi</name>
    <dbReference type="NCBI Taxonomy" id="44930"/>
    <lineage>
        <taxon>Archaea</taxon>
        <taxon>Methanobacteriati</taxon>
        <taxon>Methanobacteriota</taxon>
        <taxon>Stenosarchaea group</taxon>
        <taxon>Halobacteria</taxon>
        <taxon>Halobacteriales</taxon>
        <taxon>Natrialbaceae</taxon>
        <taxon>Natronobacterium</taxon>
    </lineage>
</organism>
<proteinExistence type="predicted"/>
<dbReference type="Proteomes" id="UP000182829">
    <property type="component" value="Unassembled WGS sequence"/>
</dbReference>
<feature type="transmembrane region" description="Helical" evidence="1">
    <location>
        <begin position="165"/>
        <end position="191"/>
    </location>
</feature>
<keyword evidence="1" id="KW-0812">Transmembrane</keyword>
<dbReference type="EMBL" id="FORO01000025">
    <property type="protein sequence ID" value="SFJ37221.1"/>
    <property type="molecule type" value="Genomic_DNA"/>
</dbReference>
<evidence type="ECO:0000256" key="1">
    <source>
        <dbReference type="SAM" id="Phobius"/>
    </source>
</evidence>
<evidence type="ECO:0000313" key="2">
    <source>
        <dbReference type="EMBL" id="SFJ37221.1"/>
    </source>
</evidence>
<feature type="transmembrane region" description="Helical" evidence="1">
    <location>
        <begin position="45"/>
        <end position="62"/>
    </location>
</feature>
<feature type="transmembrane region" description="Helical" evidence="1">
    <location>
        <begin position="92"/>
        <end position="110"/>
    </location>
</feature>
<feature type="transmembrane region" description="Helical" evidence="1">
    <location>
        <begin position="69"/>
        <end position="86"/>
    </location>
</feature>
<feature type="transmembrane region" description="Helical" evidence="1">
    <location>
        <begin position="20"/>
        <end position="39"/>
    </location>
</feature>
<name>A0A1I3QVC7_9EURY</name>
<feature type="transmembrane region" description="Helical" evidence="1">
    <location>
        <begin position="260"/>
        <end position="277"/>
    </location>
</feature>
<reference evidence="2 3" key="1">
    <citation type="submission" date="2016-10" db="EMBL/GenBank/DDBJ databases">
        <authorList>
            <person name="de Groot N.N."/>
        </authorList>
    </citation>
    <scope>NUCLEOTIDE SEQUENCE [LARGE SCALE GENOMIC DNA]</scope>
    <source>
        <strain evidence="2 3">SP2</strain>
    </source>
</reference>
<feature type="transmembrane region" description="Helical" evidence="1">
    <location>
        <begin position="122"/>
        <end position="145"/>
    </location>
</feature>
<dbReference type="InterPro" id="IPR014509">
    <property type="entry name" value="YjdF-like"/>
</dbReference>